<comment type="caution">
    <text evidence="2">The sequence shown here is derived from an EMBL/GenBank/DDBJ whole genome shotgun (WGS) entry which is preliminary data.</text>
</comment>
<gene>
    <name evidence="2" type="ORF">PC117_g1892</name>
</gene>
<protein>
    <submittedName>
        <fullName evidence="2">Uncharacterized protein</fullName>
    </submittedName>
</protein>
<dbReference type="Proteomes" id="UP000736787">
    <property type="component" value="Unassembled WGS sequence"/>
</dbReference>
<reference evidence="2" key="1">
    <citation type="submission" date="2018-10" db="EMBL/GenBank/DDBJ databases">
        <title>Effector identification in a new, highly contiguous assembly of the strawberry crown rot pathogen Phytophthora cactorum.</title>
        <authorList>
            <person name="Armitage A.D."/>
            <person name="Nellist C.F."/>
            <person name="Bates H."/>
            <person name="Vickerstaff R.J."/>
            <person name="Harrison R.J."/>
        </authorList>
    </citation>
    <scope>NUCLEOTIDE SEQUENCE</scope>
    <source>
        <strain evidence="2">4040</strain>
    </source>
</reference>
<evidence type="ECO:0000256" key="1">
    <source>
        <dbReference type="SAM" id="MobiDB-lite"/>
    </source>
</evidence>
<organism evidence="2 3">
    <name type="scientific">Phytophthora cactorum</name>
    <dbReference type="NCBI Taxonomy" id="29920"/>
    <lineage>
        <taxon>Eukaryota</taxon>
        <taxon>Sar</taxon>
        <taxon>Stramenopiles</taxon>
        <taxon>Oomycota</taxon>
        <taxon>Peronosporomycetes</taxon>
        <taxon>Peronosporales</taxon>
        <taxon>Peronosporaceae</taxon>
        <taxon>Phytophthora</taxon>
    </lineage>
</organism>
<dbReference type="EMBL" id="RCMK01000023">
    <property type="protein sequence ID" value="KAG2953607.1"/>
    <property type="molecule type" value="Genomic_DNA"/>
</dbReference>
<accession>A0A8T1EFE2</accession>
<dbReference type="AlphaFoldDB" id="A0A8T1EFE2"/>
<feature type="region of interest" description="Disordered" evidence="1">
    <location>
        <begin position="48"/>
        <end position="102"/>
    </location>
</feature>
<feature type="compositionally biased region" description="Basic and acidic residues" evidence="1">
    <location>
        <begin position="51"/>
        <end position="64"/>
    </location>
</feature>
<evidence type="ECO:0000313" key="2">
    <source>
        <dbReference type="EMBL" id="KAG2953607.1"/>
    </source>
</evidence>
<name>A0A8T1EFE2_9STRA</name>
<evidence type="ECO:0000313" key="3">
    <source>
        <dbReference type="Proteomes" id="UP000736787"/>
    </source>
</evidence>
<feature type="compositionally biased region" description="Polar residues" evidence="1">
    <location>
        <begin position="85"/>
        <end position="102"/>
    </location>
</feature>
<proteinExistence type="predicted"/>
<sequence>MGGDSIGVEYWDSQRATDISKQGNGYYGAPGLCMQVSPRLSTRHRATSLTEDFHQDGRGNELRPRKPYGPRHARDPGIVDGYKTPTKNAPTAGLSSTPPTDA</sequence>